<reference evidence="1 2" key="1">
    <citation type="submission" date="2024-01" db="EMBL/GenBank/DDBJ databases">
        <title>Genome assemblies of Stephania.</title>
        <authorList>
            <person name="Yang L."/>
        </authorList>
    </citation>
    <scope>NUCLEOTIDE SEQUENCE [LARGE SCALE GENOMIC DNA]</scope>
    <source>
        <strain evidence="1">YNDBR</strain>
        <tissue evidence="1">Leaf</tissue>
    </source>
</reference>
<accession>A0AAP0EY56</accession>
<sequence>MVRLKLDKKPHDNSRWMNLRCTFGYKKPNILQLFDAGAEIRASGLGKRLNQGSDFGRTDGCLKGVLVFGGHRYTGFGDFMLIVRLRLVPEVIYKRDWYFPSFLGPHTVRSRVKVKANLKSTRMKLPPLPTCGYHQAPSATSRRSFVASKAEEVKMVKEVLLLKSSSSSSSSLTTTTTTTCGLGGSAVLYLVSFGLGLRFSVLDH</sequence>
<proteinExistence type="predicted"/>
<gene>
    <name evidence="1" type="ORF">Syun_026032</name>
</gene>
<evidence type="ECO:0000313" key="2">
    <source>
        <dbReference type="Proteomes" id="UP001420932"/>
    </source>
</evidence>
<comment type="caution">
    <text evidence="1">The sequence shown here is derived from an EMBL/GenBank/DDBJ whole genome shotgun (WGS) entry which is preliminary data.</text>
</comment>
<dbReference type="Proteomes" id="UP001420932">
    <property type="component" value="Unassembled WGS sequence"/>
</dbReference>
<protein>
    <submittedName>
        <fullName evidence="1">Uncharacterized protein</fullName>
    </submittedName>
</protein>
<name>A0AAP0EY56_9MAGN</name>
<evidence type="ECO:0000313" key="1">
    <source>
        <dbReference type="EMBL" id="KAK9098987.1"/>
    </source>
</evidence>
<organism evidence="1 2">
    <name type="scientific">Stephania yunnanensis</name>
    <dbReference type="NCBI Taxonomy" id="152371"/>
    <lineage>
        <taxon>Eukaryota</taxon>
        <taxon>Viridiplantae</taxon>
        <taxon>Streptophyta</taxon>
        <taxon>Embryophyta</taxon>
        <taxon>Tracheophyta</taxon>
        <taxon>Spermatophyta</taxon>
        <taxon>Magnoliopsida</taxon>
        <taxon>Ranunculales</taxon>
        <taxon>Menispermaceae</taxon>
        <taxon>Menispermoideae</taxon>
        <taxon>Cissampelideae</taxon>
        <taxon>Stephania</taxon>
    </lineage>
</organism>
<keyword evidence="2" id="KW-1185">Reference proteome</keyword>
<dbReference type="EMBL" id="JBBNAF010000011">
    <property type="protein sequence ID" value="KAK9098987.1"/>
    <property type="molecule type" value="Genomic_DNA"/>
</dbReference>
<dbReference type="AlphaFoldDB" id="A0AAP0EY56"/>